<dbReference type="Proteomes" id="UP001345963">
    <property type="component" value="Unassembled WGS sequence"/>
</dbReference>
<evidence type="ECO:0000313" key="1">
    <source>
        <dbReference type="EMBL" id="MED6237648.1"/>
    </source>
</evidence>
<gene>
    <name evidence="1" type="ORF">ATANTOWER_030297</name>
</gene>
<keyword evidence="2" id="KW-1185">Reference proteome</keyword>
<evidence type="ECO:0000313" key="2">
    <source>
        <dbReference type="Proteomes" id="UP001345963"/>
    </source>
</evidence>
<name>A0ABU7AI08_9TELE</name>
<sequence>MDSEGILKAIDDLKSVLKGDIAKLQQNIDHLGHEINGKLDSIATEVQGLAERVDGAEARVHQVENWAKEATEALCFSIEQQRKTQLKVLDLESCSRRNNVRVWGSRRSGGELHYTVY</sequence>
<comment type="caution">
    <text evidence="1">The sequence shown here is derived from an EMBL/GenBank/DDBJ whole genome shotgun (WGS) entry which is preliminary data.</text>
</comment>
<organism evidence="1 2">
    <name type="scientific">Ataeniobius toweri</name>
    <dbReference type="NCBI Taxonomy" id="208326"/>
    <lineage>
        <taxon>Eukaryota</taxon>
        <taxon>Metazoa</taxon>
        <taxon>Chordata</taxon>
        <taxon>Craniata</taxon>
        <taxon>Vertebrata</taxon>
        <taxon>Euteleostomi</taxon>
        <taxon>Actinopterygii</taxon>
        <taxon>Neopterygii</taxon>
        <taxon>Teleostei</taxon>
        <taxon>Neoteleostei</taxon>
        <taxon>Acanthomorphata</taxon>
        <taxon>Ovalentaria</taxon>
        <taxon>Atherinomorphae</taxon>
        <taxon>Cyprinodontiformes</taxon>
        <taxon>Goodeidae</taxon>
        <taxon>Ataeniobius</taxon>
    </lineage>
</organism>
<reference evidence="1 2" key="1">
    <citation type="submission" date="2021-07" db="EMBL/GenBank/DDBJ databases">
        <authorList>
            <person name="Palmer J.M."/>
        </authorList>
    </citation>
    <scope>NUCLEOTIDE SEQUENCE [LARGE SCALE GENOMIC DNA]</scope>
    <source>
        <strain evidence="1 2">AT_MEX2019</strain>
        <tissue evidence="1">Muscle</tissue>
    </source>
</reference>
<dbReference type="EMBL" id="JAHUTI010017930">
    <property type="protein sequence ID" value="MED6237648.1"/>
    <property type="molecule type" value="Genomic_DNA"/>
</dbReference>
<accession>A0ABU7AI08</accession>
<protein>
    <submittedName>
        <fullName evidence="1">Uncharacterized protein</fullName>
    </submittedName>
</protein>
<proteinExistence type="predicted"/>